<feature type="transmembrane region" description="Helical" evidence="8">
    <location>
        <begin position="336"/>
        <end position="355"/>
    </location>
</feature>
<dbReference type="PANTHER" id="PTHR22550">
    <property type="entry name" value="SPORE GERMINATION PROTEIN"/>
    <property type="match status" value="1"/>
</dbReference>
<evidence type="ECO:0000256" key="2">
    <source>
        <dbReference type="ARBA" id="ARBA00022692"/>
    </source>
</evidence>
<dbReference type="EMBL" id="JACBAZ010000001">
    <property type="protein sequence ID" value="NWK54214.1"/>
    <property type="molecule type" value="Genomic_DNA"/>
</dbReference>
<sequence length="692" mass="76910">MKELIFYQPWMIVLLLLVPVMVVLFQLRLAKQRRDLSRFGQSDRGSKAKRSHYSMEPWRLGLLIGACLMVVIALMRPAVNPHPKLIQRDGRDLVFLLDVSKSMLADDLQPNRLEVAKNAIAECVVSLQDHRVGLVVFAGSSSIACPLTTDRNFFLNSLEKVGPDSVAHGGTRIGDALLKVCDKLFSDQDHGYKDIVLLSDGGDQSSGLGQSIDQMNALQIRLIAIGMGDPDQGARIPSSKGASDFVMYQGQEVWTKMDGAQLSGLVKRTEQAAYLPVGKRRMNLAHIYKRLSEQGGTQMMAEESVIDYDEIFQVFIALSIFLLVVMAFTPHTFRRTLIKSSMVLALLIPIIAGVGQAEAGETEAAFSKGNSFYRKGHYEDAIAQYESALKNRGGETMTRDLSYNLGNAYYQLSKQVDNDYTALALINQSVDMYRRLLRQNDSDLQAAINNEVVRAARRKMEQKIKQDEERRQKMQAAMELIRQRLISLIERQGENLPQADEPEDQPLEEWVSREQKIADGTDRVSALLIRFNETFFEGVPKDLTPMAQSQKHVSTAFLHQREGIMVFSASWPGALEKGRASMQSLQDALAALPQDSEGSGQDGDQEEGESDEESESGDEGEESDGDEGESESSEADDGEMSESSQSKTDLESIDLPPPSNSPEEVIRMSQEMQEARQAAGAKKKGKPVDKDW</sequence>
<keyword evidence="6" id="KW-0175">Coiled coil</keyword>
<evidence type="ECO:0000256" key="7">
    <source>
        <dbReference type="SAM" id="MobiDB-lite"/>
    </source>
</evidence>
<dbReference type="InterPro" id="IPR011990">
    <property type="entry name" value="TPR-like_helical_dom_sf"/>
</dbReference>
<dbReference type="SUPFAM" id="SSF53300">
    <property type="entry name" value="vWA-like"/>
    <property type="match status" value="1"/>
</dbReference>
<dbReference type="InterPro" id="IPR019734">
    <property type="entry name" value="TPR_rpt"/>
</dbReference>
<evidence type="ECO:0000256" key="1">
    <source>
        <dbReference type="ARBA" id="ARBA00022475"/>
    </source>
</evidence>
<keyword evidence="2 8" id="KW-0812">Transmembrane</keyword>
<dbReference type="RefSeq" id="WP_178930755.1">
    <property type="nucleotide sequence ID" value="NZ_JACBAZ010000001.1"/>
</dbReference>
<protein>
    <submittedName>
        <fullName evidence="10">VWA domain-containing protein</fullName>
    </submittedName>
</protein>
<gene>
    <name evidence="10" type="ORF">HW115_01220</name>
</gene>
<accession>A0A851GJ31</accession>
<dbReference type="InterPro" id="IPR036465">
    <property type="entry name" value="vWFA_dom_sf"/>
</dbReference>
<organism evidence="10 11">
    <name type="scientific">Oceaniferula marina</name>
    <dbReference type="NCBI Taxonomy" id="2748318"/>
    <lineage>
        <taxon>Bacteria</taxon>
        <taxon>Pseudomonadati</taxon>
        <taxon>Verrucomicrobiota</taxon>
        <taxon>Verrucomicrobiia</taxon>
        <taxon>Verrucomicrobiales</taxon>
        <taxon>Verrucomicrobiaceae</taxon>
        <taxon>Oceaniferula</taxon>
    </lineage>
</organism>
<evidence type="ECO:0000256" key="3">
    <source>
        <dbReference type="ARBA" id="ARBA00022989"/>
    </source>
</evidence>
<dbReference type="SMART" id="SM00327">
    <property type="entry name" value="VWA"/>
    <property type="match status" value="1"/>
</dbReference>
<evidence type="ECO:0000313" key="11">
    <source>
        <dbReference type="Proteomes" id="UP000557872"/>
    </source>
</evidence>
<dbReference type="Pfam" id="PF13519">
    <property type="entry name" value="VWA_2"/>
    <property type="match status" value="1"/>
</dbReference>
<name>A0A851GJ31_9BACT</name>
<dbReference type="InterPro" id="IPR002035">
    <property type="entry name" value="VWF_A"/>
</dbReference>
<dbReference type="Gene3D" id="3.40.50.410">
    <property type="entry name" value="von Willebrand factor, type A domain"/>
    <property type="match status" value="1"/>
</dbReference>
<dbReference type="Gene3D" id="1.25.40.10">
    <property type="entry name" value="Tetratricopeptide repeat domain"/>
    <property type="match status" value="1"/>
</dbReference>
<feature type="coiled-coil region" evidence="6">
    <location>
        <begin position="450"/>
        <end position="484"/>
    </location>
</feature>
<dbReference type="AlphaFoldDB" id="A0A851GJ31"/>
<feature type="repeat" description="TPR" evidence="5">
    <location>
        <begin position="362"/>
        <end position="395"/>
    </location>
</feature>
<reference evidence="10 11" key="1">
    <citation type="submission" date="2020-07" db="EMBL/GenBank/DDBJ databases">
        <title>Roseicoccus Jingziensis gen. nov., sp. nov., isolated from coastal seawater.</title>
        <authorList>
            <person name="Feng X."/>
        </authorList>
    </citation>
    <scope>NUCLEOTIDE SEQUENCE [LARGE SCALE GENOMIC DNA]</scope>
    <source>
        <strain evidence="10 11">N1E253</strain>
    </source>
</reference>
<feature type="transmembrane region" description="Helical" evidence="8">
    <location>
        <begin position="311"/>
        <end position="329"/>
    </location>
</feature>
<evidence type="ECO:0000313" key="10">
    <source>
        <dbReference type="EMBL" id="NWK54214.1"/>
    </source>
</evidence>
<dbReference type="PANTHER" id="PTHR22550:SF5">
    <property type="entry name" value="LEUCINE ZIPPER PROTEIN 4"/>
    <property type="match status" value="1"/>
</dbReference>
<dbReference type="PROSITE" id="PS50005">
    <property type="entry name" value="TPR"/>
    <property type="match status" value="1"/>
</dbReference>
<evidence type="ECO:0000256" key="8">
    <source>
        <dbReference type="SAM" id="Phobius"/>
    </source>
</evidence>
<keyword evidence="1" id="KW-1003">Cell membrane</keyword>
<feature type="transmembrane region" description="Helical" evidence="8">
    <location>
        <begin position="60"/>
        <end position="79"/>
    </location>
</feature>
<keyword evidence="4 8" id="KW-0472">Membrane</keyword>
<proteinExistence type="predicted"/>
<feature type="domain" description="VWFA" evidence="9">
    <location>
        <begin position="92"/>
        <end position="269"/>
    </location>
</feature>
<feature type="region of interest" description="Disordered" evidence="7">
    <location>
        <begin position="592"/>
        <end position="692"/>
    </location>
</feature>
<comment type="caution">
    <text evidence="10">The sequence shown here is derived from an EMBL/GenBank/DDBJ whole genome shotgun (WGS) entry which is preliminary data.</text>
</comment>
<evidence type="ECO:0000259" key="9">
    <source>
        <dbReference type="PROSITE" id="PS50234"/>
    </source>
</evidence>
<evidence type="ECO:0000256" key="5">
    <source>
        <dbReference type="PROSITE-ProRule" id="PRU00339"/>
    </source>
</evidence>
<evidence type="ECO:0000256" key="6">
    <source>
        <dbReference type="SAM" id="Coils"/>
    </source>
</evidence>
<keyword evidence="11" id="KW-1185">Reference proteome</keyword>
<keyword evidence="5" id="KW-0802">TPR repeat</keyword>
<evidence type="ECO:0000256" key="4">
    <source>
        <dbReference type="ARBA" id="ARBA00023136"/>
    </source>
</evidence>
<dbReference type="InterPro" id="IPR050768">
    <property type="entry name" value="UPF0353/GerABKA_families"/>
</dbReference>
<dbReference type="PROSITE" id="PS50234">
    <property type="entry name" value="VWFA"/>
    <property type="match status" value="1"/>
</dbReference>
<feature type="compositionally biased region" description="Acidic residues" evidence="7">
    <location>
        <begin position="603"/>
        <end position="640"/>
    </location>
</feature>
<dbReference type="SUPFAM" id="SSF48452">
    <property type="entry name" value="TPR-like"/>
    <property type="match status" value="1"/>
</dbReference>
<feature type="transmembrane region" description="Helical" evidence="8">
    <location>
        <begin position="6"/>
        <end position="27"/>
    </location>
</feature>
<keyword evidence="3 8" id="KW-1133">Transmembrane helix</keyword>
<dbReference type="Proteomes" id="UP000557872">
    <property type="component" value="Unassembled WGS sequence"/>
</dbReference>